<dbReference type="GO" id="GO:0016757">
    <property type="term" value="F:glycosyltransferase activity"/>
    <property type="evidence" value="ECO:0007669"/>
    <property type="project" value="UniProtKB-KW"/>
</dbReference>
<comment type="caution">
    <text evidence="3">The sequence shown here is derived from an EMBL/GenBank/DDBJ whole genome shotgun (WGS) entry which is preliminary data.</text>
</comment>
<evidence type="ECO:0000313" key="4">
    <source>
        <dbReference type="Proteomes" id="UP001243403"/>
    </source>
</evidence>
<dbReference type="InterPro" id="IPR029044">
    <property type="entry name" value="Nucleotide-diphossugar_trans"/>
</dbReference>
<keyword evidence="1" id="KW-1133">Transmembrane helix</keyword>
<feature type="domain" description="Glycosyltransferase 2-like" evidence="2">
    <location>
        <begin position="4"/>
        <end position="119"/>
    </location>
</feature>
<dbReference type="Pfam" id="PF00535">
    <property type="entry name" value="Glycos_transf_2"/>
    <property type="match status" value="1"/>
</dbReference>
<keyword evidence="1" id="KW-0812">Transmembrane</keyword>
<evidence type="ECO:0000259" key="2">
    <source>
        <dbReference type="Pfam" id="PF00535"/>
    </source>
</evidence>
<sequence>MQVSILICTKNRRSDLELTLNKIGYLIDNISVECIVYDDGSSDGTYEFVVENYPTIILKRNSVSKGLIYCRNEMLNSTQADYAISLDDDAHFITEYPLEAICNYFESNPKCGLIALRIYWGLSTPALLTSSELPERVQGFVGCGHVWRISAWKNIPNYPAWFVFYGEENFASYHLFKKNWEVHYLPDVLVHHRVSLKSRKNNSDYTIRLRRSLRAGWFLFFLFDPLHLIPKKMAYSLWIQLKMKVLKGDFKALLAIVLALFDLVWSMPLILKNRDSLSINEYTNYQELKSTKIYWNP</sequence>
<dbReference type="EMBL" id="JASCRZ010000005">
    <property type="protein sequence ID" value="MDI5895570.1"/>
    <property type="molecule type" value="Genomic_DNA"/>
</dbReference>
<reference evidence="3 4" key="1">
    <citation type="submission" date="2023-04" db="EMBL/GenBank/DDBJ databases">
        <title>Two novel species of Flavobacterium.</title>
        <authorList>
            <person name="Liu Q."/>
            <person name="Xin Y.-H."/>
        </authorList>
    </citation>
    <scope>NUCLEOTIDE SEQUENCE [LARGE SCALE GENOMIC DNA]</scope>
    <source>
        <strain evidence="3 4">LB1P51</strain>
    </source>
</reference>
<evidence type="ECO:0000256" key="1">
    <source>
        <dbReference type="SAM" id="Phobius"/>
    </source>
</evidence>
<keyword evidence="3" id="KW-0808">Transferase</keyword>
<dbReference type="PANTHER" id="PTHR43685:SF2">
    <property type="entry name" value="GLYCOSYLTRANSFERASE 2-LIKE DOMAIN-CONTAINING PROTEIN"/>
    <property type="match status" value="1"/>
</dbReference>
<evidence type="ECO:0000313" key="3">
    <source>
        <dbReference type="EMBL" id="MDI5895570.1"/>
    </source>
</evidence>
<name>A0ABT6VBH1_9FLAO</name>
<feature type="transmembrane region" description="Helical" evidence="1">
    <location>
        <begin position="250"/>
        <end position="271"/>
    </location>
</feature>
<keyword evidence="1" id="KW-0472">Membrane</keyword>
<proteinExistence type="predicted"/>
<feature type="transmembrane region" description="Helical" evidence="1">
    <location>
        <begin position="213"/>
        <end position="230"/>
    </location>
</feature>
<dbReference type="InterPro" id="IPR001173">
    <property type="entry name" value="Glyco_trans_2-like"/>
</dbReference>
<protein>
    <submittedName>
        <fullName evidence="3">Glycosyltransferase</fullName>
        <ecNumber evidence="3">2.4.-.-</ecNumber>
    </submittedName>
</protein>
<keyword evidence="4" id="KW-1185">Reference proteome</keyword>
<dbReference type="Proteomes" id="UP001243403">
    <property type="component" value="Unassembled WGS sequence"/>
</dbReference>
<keyword evidence="3" id="KW-0328">Glycosyltransferase</keyword>
<gene>
    <name evidence="3" type="ORF">QLS65_11775</name>
</gene>
<dbReference type="SUPFAM" id="SSF53448">
    <property type="entry name" value="Nucleotide-diphospho-sugar transferases"/>
    <property type="match status" value="1"/>
</dbReference>
<dbReference type="RefSeq" id="WP_282717924.1">
    <property type="nucleotide sequence ID" value="NZ_JASCRZ010000005.1"/>
</dbReference>
<dbReference type="PANTHER" id="PTHR43685">
    <property type="entry name" value="GLYCOSYLTRANSFERASE"/>
    <property type="match status" value="1"/>
</dbReference>
<accession>A0ABT6VBH1</accession>
<organism evidence="3 4">
    <name type="scientific">Flavobacterium algoritolerans</name>
    <dbReference type="NCBI Taxonomy" id="3041254"/>
    <lineage>
        <taxon>Bacteria</taxon>
        <taxon>Pseudomonadati</taxon>
        <taxon>Bacteroidota</taxon>
        <taxon>Flavobacteriia</taxon>
        <taxon>Flavobacteriales</taxon>
        <taxon>Flavobacteriaceae</taxon>
        <taxon>Flavobacterium</taxon>
    </lineage>
</organism>
<dbReference type="Gene3D" id="3.90.550.10">
    <property type="entry name" value="Spore Coat Polysaccharide Biosynthesis Protein SpsA, Chain A"/>
    <property type="match status" value="1"/>
</dbReference>
<dbReference type="InterPro" id="IPR050834">
    <property type="entry name" value="Glycosyltransf_2"/>
</dbReference>
<dbReference type="EC" id="2.4.-.-" evidence="3"/>